<protein>
    <submittedName>
        <fullName evidence="2">Uncharacterized protein</fullName>
    </submittedName>
</protein>
<feature type="region of interest" description="Disordered" evidence="1">
    <location>
        <begin position="17"/>
        <end position="56"/>
    </location>
</feature>
<feature type="compositionally biased region" description="Low complexity" evidence="1">
    <location>
        <begin position="29"/>
        <end position="42"/>
    </location>
</feature>
<evidence type="ECO:0000256" key="1">
    <source>
        <dbReference type="SAM" id="MobiDB-lite"/>
    </source>
</evidence>
<sequence length="114" mass="12644">MGLTWLTSTRCTQNRYSWAPSGWTESPYLTSSPTNGSPSGSLTITDPRGQDPAQPTHEDLRVQSALLQTYNGHRTNRPRDCPSTYEDLVRKRGVSSAHRARGSTHTEGDSSFVY</sequence>
<accession>A0A8X6LRL2</accession>
<gene>
    <name evidence="2" type="ORF">TNCT_625111</name>
</gene>
<keyword evidence="3" id="KW-1185">Reference proteome</keyword>
<dbReference type="EMBL" id="BMAO01007627">
    <property type="protein sequence ID" value="GFR17334.1"/>
    <property type="molecule type" value="Genomic_DNA"/>
</dbReference>
<evidence type="ECO:0000313" key="2">
    <source>
        <dbReference type="EMBL" id="GFR17334.1"/>
    </source>
</evidence>
<evidence type="ECO:0000313" key="3">
    <source>
        <dbReference type="Proteomes" id="UP000887116"/>
    </source>
</evidence>
<reference evidence="2" key="1">
    <citation type="submission" date="2020-07" db="EMBL/GenBank/DDBJ databases">
        <title>Multicomponent nature underlies the extraordinary mechanical properties of spider dragline silk.</title>
        <authorList>
            <person name="Kono N."/>
            <person name="Nakamura H."/>
            <person name="Mori M."/>
            <person name="Yoshida Y."/>
            <person name="Ohtoshi R."/>
            <person name="Malay A.D."/>
            <person name="Moran D.A.P."/>
            <person name="Tomita M."/>
            <person name="Numata K."/>
            <person name="Arakawa K."/>
        </authorList>
    </citation>
    <scope>NUCLEOTIDE SEQUENCE</scope>
</reference>
<name>A0A8X6LRL2_TRICU</name>
<comment type="caution">
    <text evidence="2">The sequence shown here is derived from an EMBL/GenBank/DDBJ whole genome shotgun (WGS) entry which is preliminary data.</text>
</comment>
<organism evidence="2 3">
    <name type="scientific">Trichonephila clavata</name>
    <name type="common">Joro spider</name>
    <name type="synonym">Nephila clavata</name>
    <dbReference type="NCBI Taxonomy" id="2740835"/>
    <lineage>
        <taxon>Eukaryota</taxon>
        <taxon>Metazoa</taxon>
        <taxon>Ecdysozoa</taxon>
        <taxon>Arthropoda</taxon>
        <taxon>Chelicerata</taxon>
        <taxon>Arachnida</taxon>
        <taxon>Araneae</taxon>
        <taxon>Araneomorphae</taxon>
        <taxon>Entelegynae</taxon>
        <taxon>Araneoidea</taxon>
        <taxon>Nephilidae</taxon>
        <taxon>Trichonephila</taxon>
    </lineage>
</organism>
<dbReference type="Proteomes" id="UP000887116">
    <property type="component" value="Unassembled WGS sequence"/>
</dbReference>
<feature type="region of interest" description="Disordered" evidence="1">
    <location>
        <begin position="69"/>
        <end position="114"/>
    </location>
</feature>
<dbReference type="AlphaFoldDB" id="A0A8X6LRL2"/>
<proteinExistence type="predicted"/>